<dbReference type="PANTHER" id="PTHR43673:SF10">
    <property type="entry name" value="NADH DEHYDROGENASE_NAD(P)H NITROREDUCTASE XCC3605-RELATED"/>
    <property type="match status" value="1"/>
</dbReference>
<reference evidence="4 5" key="1">
    <citation type="journal article" date="2014" name="Appl. Environ. Microbiol.">
        <title>Insights into the Microbial Degradation of Rubber and Gutta-Percha by Analysis of the Complete Genome of Nocardia nova SH22a.</title>
        <authorList>
            <person name="Luo Q."/>
            <person name="Hiessl S."/>
            <person name="Poehlein A."/>
            <person name="Daniel R."/>
            <person name="Steinbuchel A."/>
        </authorList>
    </citation>
    <scope>NUCLEOTIDE SEQUENCE [LARGE SCALE GENOMIC DNA]</scope>
    <source>
        <strain evidence="4">SH22a</strain>
    </source>
</reference>
<proteinExistence type="inferred from homology"/>
<comment type="similarity">
    <text evidence="1">Belongs to the nitroreductase family.</text>
</comment>
<sequence>MSGTFEHLHLSADEVLTTTRSVRKRLDLERPVPLEVITEALEVALQAPSGSNAQRWHWIVLTDPEPKRIVAEYYRKSYFAYAEAGAAARAAKPPKDLESAEKVASSATYLAEILEQVPALVIGAIHVPGAELPVGNQAQLWGSLLPAAWNLALALRVRGLGSAWTTLHLEYEREIAEALGIPPNIRQGVLLPVAYTKGTDFKRAKRAPLDTVLHINHW</sequence>
<evidence type="ECO:0000313" key="4">
    <source>
        <dbReference type="EMBL" id="AHH20047.1"/>
    </source>
</evidence>
<dbReference type="PATRIC" id="fig|1415166.3.peg.5424"/>
<feature type="domain" description="Nitroreductase" evidence="3">
    <location>
        <begin position="18"/>
        <end position="194"/>
    </location>
</feature>
<dbReference type="AlphaFoldDB" id="W5TLA1"/>
<dbReference type="RefSeq" id="WP_025351430.1">
    <property type="nucleotide sequence ID" value="NZ_CP006850.1"/>
</dbReference>
<protein>
    <submittedName>
        <fullName evidence="4">Putative nitroreductase</fullName>
    </submittedName>
</protein>
<dbReference type="InterPro" id="IPR000415">
    <property type="entry name" value="Nitroreductase-like"/>
</dbReference>
<evidence type="ECO:0000256" key="2">
    <source>
        <dbReference type="ARBA" id="ARBA00023002"/>
    </source>
</evidence>
<dbReference type="STRING" id="1415166.NONO_c52670"/>
<evidence type="ECO:0000259" key="3">
    <source>
        <dbReference type="Pfam" id="PF00881"/>
    </source>
</evidence>
<dbReference type="GO" id="GO:0016491">
    <property type="term" value="F:oxidoreductase activity"/>
    <property type="evidence" value="ECO:0007669"/>
    <property type="project" value="UniProtKB-KW"/>
</dbReference>
<evidence type="ECO:0000313" key="5">
    <source>
        <dbReference type="Proteomes" id="UP000019150"/>
    </source>
</evidence>
<accession>W5TLA1</accession>
<dbReference type="CDD" id="cd02062">
    <property type="entry name" value="Nitro_FMN_reductase"/>
    <property type="match status" value="1"/>
</dbReference>
<dbReference type="Gene3D" id="3.40.109.10">
    <property type="entry name" value="NADH Oxidase"/>
    <property type="match status" value="1"/>
</dbReference>
<dbReference type="KEGG" id="nno:NONO_c52670"/>
<gene>
    <name evidence="4" type="ORF">NONO_c52670</name>
</gene>
<dbReference type="EMBL" id="CP006850">
    <property type="protein sequence ID" value="AHH20047.1"/>
    <property type="molecule type" value="Genomic_DNA"/>
</dbReference>
<dbReference type="PANTHER" id="PTHR43673">
    <property type="entry name" value="NAD(P)H NITROREDUCTASE YDGI-RELATED"/>
    <property type="match status" value="1"/>
</dbReference>
<dbReference type="eggNOG" id="COG0778">
    <property type="taxonomic scope" value="Bacteria"/>
</dbReference>
<name>W5TLA1_9NOCA</name>
<dbReference type="OrthoDB" id="3774920at2"/>
<dbReference type="Proteomes" id="UP000019150">
    <property type="component" value="Chromosome"/>
</dbReference>
<dbReference type="InterPro" id="IPR029479">
    <property type="entry name" value="Nitroreductase"/>
</dbReference>
<organism evidence="4 5">
    <name type="scientific">Nocardia nova SH22a</name>
    <dbReference type="NCBI Taxonomy" id="1415166"/>
    <lineage>
        <taxon>Bacteria</taxon>
        <taxon>Bacillati</taxon>
        <taxon>Actinomycetota</taxon>
        <taxon>Actinomycetes</taxon>
        <taxon>Mycobacteriales</taxon>
        <taxon>Nocardiaceae</taxon>
        <taxon>Nocardia</taxon>
    </lineage>
</organism>
<dbReference type="SUPFAM" id="SSF55469">
    <property type="entry name" value="FMN-dependent nitroreductase-like"/>
    <property type="match status" value="1"/>
</dbReference>
<keyword evidence="5" id="KW-1185">Reference proteome</keyword>
<evidence type="ECO:0000256" key="1">
    <source>
        <dbReference type="ARBA" id="ARBA00007118"/>
    </source>
</evidence>
<dbReference type="Pfam" id="PF00881">
    <property type="entry name" value="Nitroreductase"/>
    <property type="match status" value="1"/>
</dbReference>
<keyword evidence="2" id="KW-0560">Oxidoreductase</keyword>
<dbReference type="HOGENOM" id="CLU_070764_7_2_11"/>